<feature type="transmembrane region" description="Helical" evidence="1">
    <location>
        <begin position="6"/>
        <end position="25"/>
    </location>
</feature>
<evidence type="ECO:0000256" key="1">
    <source>
        <dbReference type="SAM" id="Phobius"/>
    </source>
</evidence>
<evidence type="ECO:0000313" key="3">
    <source>
        <dbReference type="Proteomes" id="UP000245423"/>
    </source>
</evidence>
<dbReference type="Proteomes" id="UP000245423">
    <property type="component" value="Chromosome 1"/>
</dbReference>
<accession>M1ZLQ1</accession>
<dbReference type="OrthoDB" id="3035675at2"/>
<reference evidence="2 3" key="1">
    <citation type="submission" date="2016-11" db="EMBL/GenBank/DDBJ databases">
        <authorList>
            <person name="Manzoor S."/>
        </authorList>
    </citation>
    <scope>NUCLEOTIDE SEQUENCE [LARGE SCALE GENOMIC DNA]</scope>
    <source>
        <strain evidence="2">Clostridium ultunense strain Esp</strain>
    </source>
</reference>
<keyword evidence="1" id="KW-1133">Transmembrane helix</keyword>
<organism evidence="2 3">
    <name type="scientific">[Clostridium] ultunense Esp</name>
    <dbReference type="NCBI Taxonomy" id="1288971"/>
    <lineage>
        <taxon>Bacteria</taxon>
        <taxon>Bacillati</taxon>
        <taxon>Bacillota</taxon>
        <taxon>Tissierellia</taxon>
        <taxon>Tissierellales</taxon>
        <taxon>Tepidimicrobiaceae</taxon>
        <taxon>Schnuerera</taxon>
    </lineage>
</organism>
<proteinExistence type="predicted"/>
<keyword evidence="3" id="KW-1185">Reference proteome</keyword>
<sequence>MNNNGFRNGALLGSILGASLGMFFGTRMGPMQRRRIMRTAKRAKSTLLNGMNSLWG</sequence>
<keyword evidence="1" id="KW-0812">Transmembrane</keyword>
<gene>
    <name evidence="2" type="ORF">CUESP1_1864</name>
</gene>
<name>M1ZLQ1_9FIRM</name>
<dbReference type="RefSeq" id="WP_005587902.1">
    <property type="nucleotide sequence ID" value="NZ_LT669839.1"/>
</dbReference>
<dbReference type="AlphaFoldDB" id="M1ZLQ1"/>
<evidence type="ECO:0000313" key="2">
    <source>
        <dbReference type="EMBL" id="SHD77224.1"/>
    </source>
</evidence>
<protein>
    <submittedName>
        <fullName evidence="2">Uncharacterized protein</fullName>
    </submittedName>
</protein>
<dbReference type="HOGENOM" id="CLU_3006362_0_0_9"/>
<keyword evidence="1" id="KW-0472">Membrane</keyword>
<dbReference type="EMBL" id="LT669839">
    <property type="protein sequence ID" value="SHD77224.1"/>
    <property type="molecule type" value="Genomic_DNA"/>
</dbReference>